<reference evidence="1" key="1">
    <citation type="journal article" date="2013" name="Genetics">
        <title>The draft genome and transcriptome of Panagrellus redivivus are shaped by the harsh demands of a free-living lifestyle.</title>
        <authorList>
            <person name="Srinivasan J."/>
            <person name="Dillman A.R."/>
            <person name="Macchietto M.G."/>
            <person name="Heikkinen L."/>
            <person name="Lakso M."/>
            <person name="Fracchia K.M."/>
            <person name="Antoshechkin I."/>
            <person name="Mortazavi A."/>
            <person name="Wong G."/>
            <person name="Sternberg P.W."/>
        </authorList>
    </citation>
    <scope>NUCLEOTIDE SEQUENCE [LARGE SCALE GENOMIC DNA]</scope>
    <source>
        <strain evidence="1">MT8872</strain>
    </source>
</reference>
<evidence type="ECO:0000313" key="2">
    <source>
        <dbReference type="WBParaSite" id="Pan_g6590.t1"/>
    </source>
</evidence>
<dbReference type="Proteomes" id="UP000492821">
    <property type="component" value="Unassembled WGS sequence"/>
</dbReference>
<sequence length="300" mass="35235">MPYPIANLAYGLRCRLHDLAAPRERYDLQIAAGNPSICPPIETVTNFDHEIQFRLRGGDPVYVYNRADYYTDLVGLPLIKGKLARGTEFIFQDLYSEDLNSLRKNILIYRNKIRFDSCDFSNDFFKKIRPFISDCTTFVFCRMLTNDFSFIDLMTNFPELENITFFLTHHIPRTWSTDLLPFSGRLTFLKFDCWNYFLETTTCDQLVTFLKAQKPGFRLQVTRSNDPYFVKLIKGLNKRFPYKTNDAEPMDVTSILITDYSEDNPNSSRVYYLPQEGEAIVPRAPRENLRKFLRRIFPSF</sequence>
<name>A0A7E4W3F1_PANRE</name>
<dbReference type="AlphaFoldDB" id="A0A7E4W3F1"/>
<organism evidence="1 2">
    <name type="scientific">Panagrellus redivivus</name>
    <name type="common">Microworm</name>
    <dbReference type="NCBI Taxonomy" id="6233"/>
    <lineage>
        <taxon>Eukaryota</taxon>
        <taxon>Metazoa</taxon>
        <taxon>Ecdysozoa</taxon>
        <taxon>Nematoda</taxon>
        <taxon>Chromadorea</taxon>
        <taxon>Rhabditida</taxon>
        <taxon>Tylenchina</taxon>
        <taxon>Panagrolaimomorpha</taxon>
        <taxon>Panagrolaimoidea</taxon>
        <taxon>Panagrolaimidae</taxon>
        <taxon>Panagrellus</taxon>
    </lineage>
</organism>
<proteinExistence type="predicted"/>
<protein>
    <submittedName>
        <fullName evidence="2">FBA_2 domain-containing protein</fullName>
    </submittedName>
</protein>
<dbReference type="WBParaSite" id="Pan_g6590.t1">
    <property type="protein sequence ID" value="Pan_g6590.t1"/>
    <property type="gene ID" value="Pan_g6590"/>
</dbReference>
<keyword evidence="1" id="KW-1185">Reference proteome</keyword>
<evidence type="ECO:0000313" key="1">
    <source>
        <dbReference type="Proteomes" id="UP000492821"/>
    </source>
</evidence>
<accession>A0A7E4W3F1</accession>
<reference evidence="2" key="2">
    <citation type="submission" date="2020-10" db="UniProtKB">
        <authorList>
            <consortium name="WormBaseParasite"/>
        </authorList>
    </citation>
    <scope>IDENTIFICATION</scope>
</reference>